<reference evidence="2 3" key="1">
    <citation type="submission" date="2016-10" db="EMBL/GenBank/DDBJ databases">
        <authorList>
            <person name="de Groot N.N."/>
        </authorList>
    </citation>
    <scope>NUCLEOTIDE SEQUENCE [LARGE SCALE GENOMIC DNA]</scope>
    <source>
        <strain evidence="2 3">OK461</strain>
    </source>
</reference>
<gene>
    <name evidence="2" type="ORF">SAMN02787118_111176</name>
</gene>
<name>A0A1I2L2D5_9ACTN</name>
<accession>A0A1I2L2D5</accession>
<evidence type="ECO:0000256" key="1">
    <source>
        <dbReference type="SAM" id="MobiDB-lite"/>
    </source>
</evidence>
<feature type="region of interest" description="Disordered" evidence="1">
    <location>
        <begin position="14"/>
        <end position="45"/>
    </location>
</feature>
<dbReference type="EMBL" id="FONR01000011">
    <property type="protein sequence ID" value="SFF73444.1"/>
    <property type="molecule type" value="Genomic_DNA"/>
</dbReference>
<dbReference type="Proteomes" id="UP000181942">
    <property type="component" value="Unassembled WGS sequence"/>
</dbReference>
<protein>
    <submittedName>
        <fullName evidence="2">Uncharacterized protein</fullName>
    </submittedName>
</protein>
<proteinExistence type="predicted"/>
<sequence>MLVRRNAGKERQGLLCGPVDDLGSGSGLAQGLKPPKHGKQEAGKAVRIRVSIQRAFRLGPRDAAPQRAMQSADNCGDSLGNTLINGRQFRCDLGHHAAAPFHVPDDAFRDITYMPLQHGQGRSGAAQS</sequence>
<evidence type="ECO:0000313" key="3">
    <source>
        <dbReference type="Proteomes" id="UP000181942"/>
    </source>
</evidence>
<dbReference type="AlphaFoldDB" id="A0A1I2L2D5"/>
<evidence type="ECO:0000313" key="2">
    <source>
        <dbReference type="EMBL" id="SFF73444.1"/>
    </source>
</evidence>
<organism evidence="2 3">
    <name type="scientific">Streptomyces mirabilis</name>
    <dbReference type="NCBI Taxonomy" id="68239"/>
    <lineage>
        <taxon>Bacteria</taxon>
        <taxon>Bacillati</taxon>
        <taxon>Actinomycetota</taxon>
        <taxon>Actinomycetes</taxon>
        <taxon>Kitasatosporales</taxon>
        <taxon>Streptomycetaceae</taxon>
        <taxon>Streptomyces</taxon>
    </lineage>
</organism>